<dbReference type="RefSeq" id="XP_040797177.1">
    <property type="nucleotide sequence ID" value="XM_040940003.1"/>
</dbReference>
<accession>A0A8G1RIS5</accession>
<keyword evidence="1" id="KW-0472">Membrane</keyword>
<gene>
    <name evidence="2" type="ORF">BO72DRAFT_248721</name>
</gene>
<dbReference type="AlphaFoldDB" id="A0A8G1RIS5"/>
<evidence type="ECO:0000313" key="3">
    <source>
        <dbReference type="Proteomes" id="UP000249789"/>
    </source>
</evidence>
<keyword evidence="1" id="KW-1133">Transmembrane helix</keyword>
<protein>
    <submittedName>
        <fullName evidence="2">Uncharacterized protein</fullName>
    </submittedName>
</protein>
<name>A0A8G1RIS5_9EURO</name>
<keyword evidence="3" id="KW-1185">Reference proteome</keyword>
<feature type="transmembrane region" description="Helical" evidence="1">
    <location>
        <begin position="12"/>
        <end position="36"/>
    </location>
</feature>
<keyword evidence="1" id="KW-0812">Transmembrane</keyword>
<evidence type="ECO:0000256" key="1">
    <source>
        <dbReference type="SAM" id="Phobius"/>
    </source>
</evidence>
<reference evidence="2 3" key="1">
    <citation type="submission" date="2018-02" db="EMBL/GenBank/DDBJ databases">
        <title>The genomes of Aspergillus section Nigri reveals drivers in fungal speciation.</title>
        <authorList>
            <consortium name="DOE Joint Genome Institute"/>
            <person name="Vesth T.C."/>
            <person name="Nybo J."/>
            <person name="Theobald S."/>
            <person name="Brandl J."/>
            <person name="Frisvad J.C."/>
            <person name="Nielsen K.F."/>
            <person name="Lyhne E.K."/>
            <person name="Kogle M.E."/>
            <person name="Kuo A."/>
            <person name="Riley R."/>
            <person name="Clum A."/>
            <person name="Nolan M."/>
            <person name="Lipzen A."/>
            <person name="Salamov A."/>
            <person name="Henrissat B."/>
            <person name="Wiebenga A."/>
            <person name="De vries R.P."/>
            <person name="Grigoriev I.V."/>
            <person name="Mortensen U.H."/>
            <person name="Andersen M.R."/>
            <person name="Baker S.E."/>
        </authorList>
    </citation>
    <scope>NUCLEOTIDE SEQUENCE [LARGE SCALE GENOMIC DNA]</scope>
    <source>
        <strain evidence="2 3">CBS 313.89</strain>
    </source>
</reference>
<sequence>MFLAPRGSTEMLIYSRSFVGLIDLLMARFVCSIFLLSNDRTCLDMMVFRVEVPFGKAESVRIYYRVRDYT</sequence>
<evidence type="ECO:0000313" key="2">
    <source>
        <dbReference type="EMBL" id="RAK73167.1"/>
    </source>
</evidence>
<organism evidence="2 3">
    <name type="scientific">Aspergillus fijiensis CBS 313.89</name>
    <dbReference type="NCBI Taxonomy" id="1448319"/>
    <lineage>
        <taxon>Eukaryota</taxon>
        <taxon>Fungi</taxon>
        <taxon>Dikarya</taxon>
        <taxon>Ascomycota</taxon>
        <taxon>Pezizomycotina</taxon>
        <taxon>Eurotiomycetes</taxon>
        <taxon>Eurotiomycetidae</taxon>
        <taxon>Eurotiales</taxon>
        <taxon>Aspergillaceae</taxon>
        <taxon>Aspergillus</taxon>
    </lineage>
</organism>
<proteinExistence type="predicted"/>
<dbReference type="Proteomes" id="UP000249789">
    <property type="component" value="Unassembled WGS sequence"/>
</dbReference>
<dbReference type="EMBL" id="KZ824683">
    <property type="protein sequence ID" value="RAK73167.1"/>
    <property type="molecule type" value="Genomic_DNA"/>
</dbReference>
<dbReference type="VEuPathDB" id="FungiDB:BO72DRAFT_248721"/>
<dbReference type="GeneID" id="63857336"/>